<accession>A0A6M3KCX3</accession>
<dbReference type="EMBL" id="MT142384">
    <property type="protein sequence ID" value="QJA79504.1"/>
    <property type="molecule type" value="Genomic_DNA"/>
</dbReference>
<organism evidence="2">
    <name type="scientific">viral metagenome</name>
    <dbReference type="NCBI Taxonomy" id="1070528"/>
    <lineage>
        <taxon>unclassified sequences</taxon>
        <taxon>metagenomes</taxon>
        <taxon>organismal metagenomes</taxon>
    </lineage>
</organism>
<protein>
    <submittedName>
        <fullName evidence="2">Uncharacterized protein</fullName>
    </submittedName>
</protein>
<dbReference type="EMBL" id="MT141575">
    <property type="protein sequence ID" value="QJA67755.1"/>
    <property type="molecule type" value="Genomic_DNA"/>
</dbReference>
<evidence type="ECO:0000313" key="2">
    <source>
        <dbReference type="EMBL" id="QJA79504.1"/>
    </source>
</evidence>
<gene>
    <name evidence="2" type="ORF">MM415A00869_0002</name>
    <name evidence="1" type="ORF">MM415B00170_0064</name>
</gene>
<proteinExistence type="predicted"/>
<evidence type="ECO:0000313" key="1">
    <source>
        <dbReference type="EMBL" id="QJA67755.1"/>
    </source>
</evidence>
<dbReference type="AlphaFoldDB" id="A0A6M3KCX3"/>
<name>A0A6M3KCX3_9ZZZZ</name>
<reference evidence="2" key="1">
    <citation type="submission" date="2020-03" db="EMBL/GenBank/DDBJ databases">
        <title>The deep terrestrial virosphere.</title>
        <authorList>
            <person name="Holmfeldt K."/>
            <person name="Nilsson E."/>
            <person name="Simone D."/>
            <person name="Lopez-Fernandez M."/>
            <person name="Wu X."/>
            <person name="de Brujin I."/>
            <person name="Lundin D."/>
            <person name="Andersson A."/>
            <person name="Bertilsson S."/>
            <person name="Dopson M."/>
        </authorList>
    </citation>
    <scope>NUCLEOTIDE SEQUENCE</scope>
    <source>
        <strain evidence="2">MM415A00869</strain>
        <strain evidence="1">MM415B00170</strain>
    </source>
</reference>
<sequence>MPDNYDKFLGIGDGMSDVELGIFKRVFLGDDGQYVLGRILEKCKFMEPCDNERDMALNNFAKELLATIYWDRDKKGVNIHRIMSFVRETLRRRK</sequence>